<gene>
    <name evidence="16" type="ORF">HELGO_WM14926</name>
</gene>
<keyword evidence="9 16" id="KW-0418">Kinase</keyword>
<dbReference type="Pfam" id="PF02518">
    <property type="entry name" value="HATPase_c"/>
    <property type="match status" value="1"/>
</dbReference>
<comment type="subcellular location">
    <subcellularLocation>
        <location evidence="2">Cell membrane</location>
        <topology evidence="2">Multi-pass membrane protein</topology>
    </subcellularLocation>
</comment>
<feature type="transmembrane region" description="Helical" evidence="14">
    <location>
        <begin position="207"/>
        <end position="228"/>
    </location>
</feature>
<protein>
    <recommendedName>
        <fullName evidence="3">histidine kinase</fullName>
        <ecNumber evidence="3">2.7.13.3</ecNumber>
    </recommendedName>
</protein>
<keyword evidence="13 14" id="KW-0472">Membrane</keyword>
<keyword evidence="11 14" id="KW-1133">Transmembrane helix</keyword>
<dbReference type="InterPro" id="IPR004358">
    <property type="entry name" value="Sig_transdc_His_kin-like_C"/>
</dbReference>
<feature type="domain" description="Histidine kinase" evidence="15">
    <location>
        <begin position="265"/>
        <end position="477"/>
    </location>
</feature>
<dbReference type="EC" id="2.7.13.3" evidence="3"/>
<keyword evidence="5" id="KW-0597">Phosphoprotein</keyword>
<evidence type="ECO:0000256" key="10">
    <source>
        <dbReference type="ARBA" id="ARBA00022840"/>
    </source>
</evidence>
<keyword evidence="12" id="KW-0902">Two-component regulatory system</keyword>
<evidence type="ECO:0000256" key="6">
    <source>
        <dbReference type="ARBA" id="ARBA00022679"/>
    </source>
</evidence>
<organism evidence="16">
    <name type="scientific">uncultured Sulfurovum sp</name>
    <dbReference type="NCBI Taxonomy" id="269237"/>
    <lineage>
        <taxon>Bacteria</taxon>
        <taxon>Pseudomonadati</taxon>
        <taxon>Campylobacterota</taxon>
        <taxon>Epsilonproteobacteria</taxon>
        <taxon>Campylobacterales</taxon>
        <taxon>Sulfurovaceae</taxon>
        <taxon>Sulfurovum</taxon>
        <taxon>environmental samples</taxon>
    </lineage>
</organism>
<evidence type="ECO:0000313" key="16">
    <source>
        <dbReference type="EMBL" id="CAA6810530.1"/>
    </source>
</evidence>
<dbReference type="PANTHER" id="PTHR45528">
    <property type="entry name" value="SENSOR HISTIDINE KINASE CPXA"/>
    <property type="match status" value="1"/>
</dbReference>
<evidence type="ECO:0000256" key="12">
    <source>
        <dbReference type="ARBA" id="ARBA00023012"/>
    </source>
</evidence>
<dbReference type="CDD" id="cd00082">
    <property type="entry name" value="HisKA"/>
    <property type="match status" value="1"/>
</dbReference>
<dbReference type="InterPro" id="IPR003661">
    <property type="entry name" value="HisK_dim/P_dom"/>
</dbReference>
<dbReference type="InterPro" id="IPR036097">
    <property type="entry name" value="HisK_dim/P_sf"/>
</dbReference>
<name>A0A6S6T4Y5_9BACT</name>
<dbReference type="Gene3D" id="3.30.450.20">
    <property type="entry name" value="PAS domain"/>
    <property type="match status" value="1"/>
</dbReference>
<evidence type="ECO:0000256" key="9">
    <source>
        <dbReference type="ARBA" id="ARBA00022777"/>
    </source>
</evidence>
<dbReference type="SUPFAM" id="SSF55874">
    <property type="entry name" value="ATPase domain of HSP90 chaperone/DNA topoisomerase II/histidine kinase"/>
    <property type="match status" value="1"/>
</dbReference>
<dbReference type="PANTHER" id="PTHR45528:SF1">
    <property type="entry name" value="SENSOR HISTIDINE KINASE CPXA"/>
    <property type="match status" value="1"/>
</dbReference>
<evidence type="ECO:0000256" key="5">
    <source>
        <dbReference type="ARBA" id="ARBA00022553"/>
    </source>
</evidence>
<dbReference type="PRINTS" id="PR00344">
    <property type="entry name" value="BCTRLSENSOR"/>
</dbReference>
<accession>A0A6S6T4Y5</accession>
<dbReference type="InterPro" id="IPR003594">
    <property type="entry name" value="HATPase_dom"/>
</dbReference>
<dbReference type="InterPro" id="IPR005467">
    <property type="entry name" value="His_kinase_dom"/>
</dbReference>
<comment type="catalytic activity">
    <reaction evidence="1">
        <text>ATP + protein L-histidine = ADP + protein N-phospho-L-histidine.</text>
        <dbReference type="EC" id="2.7.13.3"/>
    </reaction>
</comment>
<keyword evidence="6" id="KW-0808">Transferase</keyword>
<evidence type="ECO:0000256" key="1">
    <source>
        <dbReference type="ARBA" id="ARBA00000085"/>
    </source>
</evidence>
<proteinExistence type="predicted"/>
<dbReference type="PROSITE" id="PS50109">
    <property type="entry name" value="HIS_KIN"/>
    <property type="match status" value="1"/>
</dbReference>
<evidence type="ECO:0000256" key="14">
    <source>
        <dbReference type="SAM" id="Phobius"/>
    </source>
</evidence>
<dbReference type="InterPro" id="IPR036890">
    <property type="entry name" value="HATPase_C_sf"/>
</dbReference>
<dbReference type="GO" id="GO:0000155">
    <property type="term" value="F:phosphorelay sensor kinase activity"/>
    <property type="evidence" value="ECO:0007669"/>
    <property type="project" value="InterPro"/>
</dbReference>
<evidence type="ECO:0000256" key="11">
    <source>
        <dbReference type="ARBA" id="ARBA00022989"/>
    </source>
</evidence>
<dbReference type="AlphaFoldDB" id="A0A6S6T4Y5"/>
<reference evidence="16" key="1">
    <citation type="submission" date="2020-01" db="EMBL/GenBank/DDBJ databases">
        <authorList>
            <person name="Meier V. D."/>
            <person name="Meier V D."/>
        </authorList>
    </citation>
    <scope>NUCLEOTIDE SEQUENCE</scope>
    <source>
        <strain evidence="16">HLG_WM_MAG_02</strain>
    </source>
</reference>
<dbReference type="SUPFAM" id="SSF47384">
    <property type="entry name" value="Homodimeric domain of signal transducing histidine kinase"/>
    <property type="match status" value="1"/>
</dbReference>
<dbReference type="GO" id="GO:0005886">
    <property type="term" value="C:plasma membrane"/>
    <property type="evidence" value="ECO:0007669"/>
    <property type="project" value="UniProtKB-SubCell"/>
</dbReference>
<dbReference type="SMART" id="SM00387">
    <property type="entry name" value="HATPase_c"/>
    <property type="match status" value="1"/>
</dbReference>
<evidence type="ECO:0000259" key="15">
    <source>
        <dbReference type="PROSITE" id="PS50109"/>
    </source>
</evidence>
<dbReference type="Gene3D" id="3.30.565.10">
    <property type="entry name" value="Histidine kinase-like ATPase, C-terminal domain"/>
    <property type="match status" value="1"/>
</dbReference>
<dbReference type="EMBL" id="CACVAZ010000064">
    <property type="protein sequence ID" value="CAA6810530.1"/>
    <property type="molecule type" value="Genomic_DNA"/>
</dbReference>
<keyword evidence="10" id="KW-0067">ATP-binding</keyword>
<evidence type="ECO:0000256" key="8">
    <source>
        <dbReference type="ARBA" id="ARBA00022741"/>
    </source>
</evidence>
<dbReference type="Gene3D" id="1.10.287.130">
    <property type="match status" value="1"/>
</dbReference>
<evidence type="ECO:0000256" key="7">
    <source>
        <dbReference type="ARBA" id="ARBA00022692"/>
    </source>
</evidence>
<feature type="transmembrane region" description="Helical" evidence="14">
    <location>
        <begin position="12"/>
        <end position="34"/>
    </location>
</feature>
<dbReference type="GO" id="GO:0005524">
    <property type="term" value="F:ATP binding"/>
    <property type="evidence" value="ECO:0007669"/>
    <property type="project" value="UniProtKB-KW"/>
</dbReference>
<keyword evidence="4" id="KW-1003">Cell membrane</keyword>
<evidence type="ECO:0000256" key="4">
    <source>
        <dbReference type="ARBA" id="ARBA00022475"/>
    </source>
</evidence>
<dbReference type="InterPro" id="IPR050398">
    <property type="entry name" value="HssS/ArlS-like"/>
</dbReference>
<evidence type="ECO:0000256" key="2">
    <source>
        <dbReference type="ARBA" id="ARBA00004651"/>
    </source>
</evidence>
<keyword evidence="7 14" id="KW-0812">Transmembrane</keyword>
<evidence type="ECO:0000256" key="13">
    <source>
        <dbReference type="ARBA" id="ARBA00023136"/>
    </source>
</evidence>
<keyword evidence="8" id="KW-0547">Nucleotide-binding</keyword>
<evidence type="ECO:0000256" key="3">
    <source>
        <dbReference type="ARBA" id="ARBA00012438"/>
    </source>
</evidence>
<sequence>MNLKKIFTKHLLSITIIFPLFLILFYGISVSIALKYQHKAYSKKELSTYEKELRQKHKIFLKEKAKYIESFMNYIYTQNKNNSKIILTKEIFKFVASIKYDNGFIFFFKKEGNIVNIIRHPCGERLFEMVQASNQESIISKLIDAANNDTFIKYQGTDCINNNFIDKVALVQKIKTTNYYIIISEKNALSSIKKKKKKLEKKLDEELWGNLKLLFIVVIISIILSILFSKIMNMLIRDYEQEIKESHKAMFTQSRLAQAGEMLSMISHQWRQPISKIASIASNLRLQGMMGNTISTEKLDQALNSIEEHTEFLSETIDDFKEFYKPKSIKETYPILPIINKALSFLENELEKKDILLDKNFDKDREAFIYPNELIQVIINIIQNAIELSKKNATIKISTKAKIDEYIISIEDEAGGIKKEYIDKIFDAHFSTKSEKNATNLGLGLYVSKVIIESHFNGKLEVKSKNKNTIFTIRLPL</sequence>